<dbReference type="InterPro" id="IPR005569">
    <property type="entry name" value="Arc_DNA-bd_dom"/>
</dbReference>
<accession>A0ABV8DAM8</accession>
<dbReference type="InterPro" id="IPR013321">
    <property type="entry name" value="Arc_rbn_hlx_hlx"/>
</dbReference>
<keyword evidence="3" id="KW-1185">Reference proteome</keyword>
<name>A0ABV8DAM8_9BURK</name>
<dbReference type="EMBL" id="JBHSAJ010000037">
    <property type="protein sequence ID" value="MFC3935614.1"/>
    <property type="molecule type" value="Genomic_DNA"/>
</dbReference>
<dbReference type="Pfam" id="PF03869">
    <property type="entry name" value="Arc"/>
    <property type="match status" value="1"/>
</dbReference>
<protein>
    <submittedName>
        <fullName evidence="2">Arc family DNA-binding protein</fullName>
    </submittedName>
</protein>
<proteinExistence type="predicted"/>
<evidence type="ECO:0000313" key="2">
    <source>
        <dbReference type="EMBL" id="MFC3935614.1"/>
    </source>
</evidence>
<sequence length="111" mass="12285">MAEDRTPQDADKYIVRFPEGMRERLKNLAKANNRTLNAEIIARLQASFAEPAQDVDRDAAIASSTAEAMLKALDRANEHGKLLLKKVEAIEARLIQPEGASLFKAGTPRVR</sequence>
<dbReference type="GO" id="GO:0003677">
    <property type="term" value="F:DNA binding"/>
    <property type="evidence" value="ECO:0007669"/>
    <property type="project" value="UniProtKB-KW"/>
</dbReference>
<dbReference type="Proteomes" id="UP001595693">
    <property type="component" value="Unassembled WGS sequence"/>
</dbReference>
<feature type="domain" description="Arc-like DNA binding" evidence="1">
    <location>
        <begin position="9"/>
        <end position="51"/>
    </location>
</feature>
<organism evidence="2 3">
    <name type="scientific">Acidovorax facilis</name>
    <dbReference type="NCBI Taxonomy" id="12917"/>
    <lineage>
        <taxon>Bacteria</taxon>
        <taxon>Pseudomonadati</taxon>
        <taxon>Pseudomonadota</taxon>
        <taxon>Betaproteobacteria</taxon>
        <taxon>Burkholderiales</taxon>
        <taxon>Comamonadaceae</taxon>
        <taxon>Acidovorax</taxon>
    </lineage>
</organism>
<dbReference type="InterPro" id="IPR010985">
    <property type="entry name" value="Ribbon_hlx_hlx"/>
</dbReference>
<dbReference type="SUPFAM" id="SSF47598">
    <property type="entry name" value="Ribbon-helix-helix"/>
    <property type="match status" value="1"/>
</dbReference>
<reference evidence="3" key="1">
    <citation type="journal article" date="2019" name="Int. J. Syst. Evol. Microbiol.">
        <title>The Global Catalogue of Microorganisms (GCM) 10K type strain sequencing project: providing services to taxonomists for standard genome sequencing and annotation.</title>
        <authorList>
            <consortium name="The Broad Institute Genomics Platform"/>
            <consortium name="The Broad Institute Genome Sequencing Center for Infectious Disease"/>
            <person name="Wu L."/>
            <person name="Ma J."/>
        </authorList>
    </citation>
    <scope>NUCLEOTIDE SEQUENCE [LARGE SCALE GENOMIC DNA]</scope>
    <source>
        <strain evidence="3">CCUG 2113</strain>
    </source>
</reference>
<evidence type="ECO:0000259" key="1">
    <source>
        <dbReference type="Pfam" id="PF03869"/>
    </source>
</evidence>
<comment type="caution">
    <text evidence="2">The sequence shown here is derived from an EMBL/GenBank/DDBJ whole genome shotgun (WGS) entry which is preliminary data.</text>
</comment>
<keyword evidence="2" id="KW-0238">DNA-binding</keyword>
<evidence type="ECO:0000313" key="3">
    <source>
        <dbReference type="Proteomes" id="UP001595693"/>
    </source>
</evidence>
<dbReference type="Gene3D" id="1.10.1220.10">
    <property type="entry name" value="Met repressor-like"/>
    <property type="match status" value="1"/>
</dbReference>
<gene>
    <name evidence="2" type="ORF">ACFOW3_13405</name>
</gene>
<dbReference type="RefSeq" id="WP_252635522.1">
    <property type="nucleotide sequence ID" value="NZ_JAMXAX010000009.1"/>
</dbReference>